<dbReference type="InterPro" id="IPR001950">
    <property type="entry name" value="SUI1"/>
</dbReference>
<dbReference type="SUPFAM" id="SSF88697">
    <property type="entry name" value="PUA domain-like"/>
    <property type="match status" value="1"/>
</dbReference>
<dbReference type="PANTHER" id="PTHR12217:SF4">
    <property type="entry name" value="EUKARYOTIC TRANSLATION INITIATION FACTOR 2D"/>
    <property type="match status" value="1"/>
</dbReference>
<evidence type="ECO:0000259" key="1">
    <source>
        <dbReference type="PROSITE" id="PS50296"/>
    </source>
</evidence>
<dbReference type="InterPro" id="IPR036877">
    <property type="entry name" value="SUI1_dom_sf"/>
</dbReference>
<dbReference type="Pfam" id="PF17832">
    <property type="entry name" value="Pre-PUA"/>
    <property type="match status" value="1"/>
</dbReference>
<dbReference type="Gene3D" id="3.30.780.10">
    <property type="entry name" value="SUI1-like domain"/>
    <property type="match status" value="1"/>
</dbReference>
<dbReference type="InterPro" id="IPR039759">
    <property type="entry name" value="eIF2D_SUI1"/>
</dbReference>
<keyword evidence="3" id="KW-1185">Reference proteome</keyword>
<dbReference type="EMBL" id="JALJOT010000001">
    <property type="protein sequence ID" value="KAK9918535.1"/>
    <property type="molecule type" value="Genomic_DNA"/>
</dbReference>
<dbReference type="PROSITE" id="PS50296">
    <property type="entry name" value="SUI1"/>
    <property type="match status" value="1"/>
</dbReference>
<dbReference type="Pfam" id="PF01253">
    <property type="entry name" value="SUI1"/>
    <property type="match status" value="1"/>
</dbReference>
<dbReference type="PROSITE" id="PS50890">
    <property type="entry name" value="PUA"/>
    <property type="match status" value="1"/>
</dbReference>
<comment type="caution">
    <text evidence="2">The sequence shown here is derived from an EMBL/GenBank/DDBJ whole genome shotgun (WGS) entry which is preliminary data.</text>
</comment>
<sequence>MFKKNVSVLTARPISGKDVKELKRKLRITFPDLSEDDADHFFPAKAEVQILKLKNKATAYTCGNANPLFFDPDGRGDLLVPTVYALCKCPQIIETLYTYSEVSPKVLGGADLFLQGLIVPDGGLGDFSAGDLRAVSVPGNPYPFAVGTMEVGSGEIAKTGLKGKGLKLLHFFGDQLWGLGDKSSPDSSFTLTRIFPVMASSDDDPDAQIEECLLSGSHSVSDGELPMIASDFYAKHVLPAKAEGASIDIKKTSYKKLSKLLSTFEKKGLLTTKVIHKQDKLTAVNRGHELYTAFAPKEQAAASSTSAASTSGNKITVTYSYRVPTSLRPIFDLDADKDTLYSEERVCTLLKGYMEREGLVAGKGAIKLDKLLVGHLFKKKEPQQEGDPHPFEDTLRRLLDKLALFHTIARASQEGVIEVVGKGAVKNITMSMDDRMGGRKHVTHLMHVESFGLSADELGAALQRKFKTSCSVAKLPGKTETGKEISLQGNLLQELPRYLKEEYGIDAQYIDIKKKGT</sequence>
<reference evidence="2 3" key="1">
    <citation type="journal article" date="2024" name="Nat. Commun.">
        <title>Phylogenomics reveals the evolutionary origins of lichenization in chlorophyte algae.</title>
        <authorList>
            <person name="Puginier C."/>
            <person name="Libourel C."/>
            <person name="Otte J."/>
            <person name="Skaloud P."/>
            <person name="Haon M."/>
            <person name="Grisel S."/>
            <person name="Petersen M."/>
            <person name="Berrin J.G."/>
            <person name="Delaux P.M."/>
            <person name="Dal Grande F."/>
            <person name="Keller J."/>
        </authorList>
    </citation>
    <scope>NUCLEOTIDE SEQUENCE [LARGE SCALE GENOMIC DNA]</scope>
    <source>
        <strain evidence="2 3">SAG 216-7</strain>
    </source>
</reference>
<dbReference type="SUPFAM" id="SSF55159">
    <property type="entry name" value="eIF1-like"/>
    <property type="match status" value="1"/>
</dbReference>
<accession>A0ABR2Z4G2</accession>
<feature type="domain" description="SUI1" evidence="1">
    <location>
        <begin position="438"/>
        <end position="503"/>
    </location>
</feature>
<dbReference type="PANTHER" id="PTHR12217">
    <property type="entry name" value="EUKARYOTIC TRANSLATION INITIATION FACTOR 2D"/>
    <property type="match status" value="1"/>
</dbReference>
<gene>
    <name evidence="2" type="ORF">WJX75_004821</name>
</gene>
<dbReference type="CDD" id="cd11608">
    <property type="entry name" value="eIF2D_C"/>
    <property type="match status" value="1"/>
</dbReference>
<dbReference type="InterPro" id="IPR015947">
    <property type="entry name" value="PUA-like_sf"/>
</dbReference>
<evidence type="ECO:0000313" key="2">
    <source>
        <dbReference type="EMBL" id="KAK9918535.1"/>
    </source>
</evidence>
<dbReference type="Proteomes" id="UP001491310">
    <property type="component" value="Unassembled WGS sequence"/>
</dbReference>
<evidence type="ECO:0000313" key="3">
    <source>
        <dbReference type="Proteomes" id="UP001491310"/>
    </source>
</evidence>
<dbReference type="Gene3D" id="3.10.400.20">
    <property type="match status" value="1"/>
</dbReference>
<proteinExistence type="predicted"/>
<dbReference type="Pfam" id="PF26292">
    <property type="entry name" value="PUA_elF2D"/>
    <property type="match status" value="1"/>
</dbReference>
<dbReference type="CDD" id="cd21156">
    <property type="entry name" value="PUA_eIF2d-like"/>
    <property type="match status" value="1"/>
</dbReference>
<dbReference type="InterPro" id="IPR048248">
    <property type="entry name" value="PUA_eIF2d-like"/>
</dbReference>
<protein>
    <recommendedName>
        <fullName evidence="1">SUI1 domain-containing protein</fullName>
    </recommendedName>
</protein>
<dbReference type="InterPro" id="IPR041366">
    <property type="entry name" value="Pre-PUA"/>
</dbReference>
<name>A0ABR2Z4G2_9CHLO</name>
<dbReference type="InterPro" id="IPR039757">
    <property type="entry name" value="EIF2D"/>
</dbReference>
<organism evidence="2 3">
    <name type="scientific">Coccomyxa subellipsoidea</name>
    <dbReference type="NCBI Taxonomy" id="248742"/>
    <lineage>
        <taxon>Eukaryota</taxon>
        <taxon>Viridiplantae</taxon>
        <taxon>Chlorophyta</taxon>
        <taxon>core chlorophytes</taxon>
        <taxon>Trebouxiophyceae</taxon>
        <taxon>Trebouxiophyceae incertae sedis</taxon>
        <taxon>Coccomyxaceae</taxon>
        <taxon>Coccomyxa</taxon>
    </lineage>
</organism>
<dbReference type="InterPro" id="IPR057429">
    <property type="entry name" value="WH_eIF2D"/>
</dbReference>
<dbReference type="Pfam" id="PF25304">
    <property type="entry name" value="WHD_eIF2D"/>
    <property type="match status" value="1"/>
</dbReference>